<keyword evidence="2" id="KW-1185">Reference proteome</keyword>
<protein>
    <submittedName>
        <fullName evidence="1">Uncharacterized protein</fullName>
    </submittedName>
</protein>
<dbReference type="AlphaFoldDB" id="D5PHU5"/>
<sequence length="42" mass="4718">MDGFVISVCPPRSAWAARSNRITATLDIARCRLFNRTVLQPI</sequence>
<dbReference type="EMBL" id="ADNV01000368">
    <property type="protein sequence ID" value="EFG74344.1"/>
    <property type="molecule type" value="Genomic_DNA"/>
</dbReference>
<name>D5PHU5_9MYCO</name>
<gene>
    <name evidence="1" type="ORF">HMPREF0591_5739</name>
</gene>
<proteinExistence type="predicted"/>
<organism evidence="1 2">
    <name type="scientific">Mycobacterium parascrofulaceum ATCC BAA-614</name>
    <dbReference type="NCBI Taxonomy" id="525368"/>
    <lineage>
        <taxon>Bacteria</taxon>
        <taxon>Bacillati</taxon>
        <taxon>Actinomycetota</taxon>
        <taxon>Actinomycetes</taxon>
        <taxon>Mycobacteriales</taxon>
        <taxon>Mycobacteriaceae</taxon>
        <taxon>Mycobacterium</taxon>
        <taxon>Mycobacterium simiae complex</taxon>
    </lineage>
</organism>
<reference evidence="1 2" key="1">
    <citation type="submission" date="2010-04" db="EMBL/GenBank/DDBJ databases">
        <authorList>
            <person name="Muzny D."/>
            <person name="Qin X."/>
            <person name="Deng J."/>
            <person name="Jiang H."/>
            <person name="Liu Y."/>
            <person name="Qu J."/>
            <person name="Song X.-Z."/>
            <person name="Zhang L."/>
            <person name="Thornton R."/>
            <person name="Coyle M."/>
            <person name="Francisco L."/>
            <person name="Jackson L."/>
            <person name="Javaid M."/>
            <person name="Korchina V."/>
            <person name="Kovar C."/>
            <person name="Mata R."/>
            <person name="Mathew T."/>
            <person name="Ngo R."/>
            <person name="Nguyen L."/>
            <person name="Nguyen N."/>
            <person name="Okwuonu G."/>
            <person name="Ongeri F."/>
            <person name="Pham C."/>
            <person name="Simmons D."/>
            <person name="Wilczek-Boney K."/>
            <person name="Hale W."/>
            <person name="Jakkamsetti A."/>
            <person name="Pham P."/>
            <person name="Ruth R."/>
            <person name="San Lucas F."/>
            <person name="Warren J."/>
            <person name="Zhang J."/>
            <person name="Zhao Z."/>
            <person name="Zhou C."/>
            <person name="Zhu D."/>
            <person name="Lee S."/>
            <person name="Bess C."/>
            <person name="Blankenburg K."/>
            <person name="Forbes L."/>
            <person name="Fu Q."/>
            <person name="Gubbala S."/>
            <person name="Hirani K."/>
            <person name="Jayaseelan J.C."/>
            <person name="Lara F."/>
            <person name="Munidasa M."/>
            <person name="Palculict T."/>
            <person name="Patil S."/>
            <person name="Pu L.-L."/>
            <person name="Saada N."/>
            <person name="Tang L."/>
            <person name="Weissenberger G."/>
            <person name="Zhu Y."/>
            <person name="Hemphill L."/>
            <person name="Shang Y."/>
            <person name="Youmans B."/>
            <person name="Ayvaz T."/>
            <person name="Ross M."/>
            <person name="Santibanez J."/>
            <person name="Aqrawi P."/>
            <person name="Gross S."/>
            <person name="Joshi V."/>
            <person name="Fowler G."/>
            <person name="Nazareth L."/>
            <person name="Reid J."/>
            <person name="Worley K."/>
            <person name="Petrosino J."/>
            <person name="Highlander S."/>
            <person name="Gibbs R."/>
        </authorList>
    </citation>
    <scope>NUCLEOTIDE SEQUENCE [LARGE SCALE GENOMIC DNA]</scope>
    <source>
        <strain evidence="1 2">ATCC BAA-614</strain>
    </source>
</reference>
<evidence type="ECO:0000313" key="1">
    <source>
        <dbReference type="EMBL" id="EFG74344.1"/>
    </source>
</evidence>
<comment type="caution">
    <text evidence="1">The sequence shown here is derived from an EMBL/GenBank/DDBJ whole genome shotgun (WGS) entry which is preliminary data.</text>
</comment>
<accession>D5PHU5</accession>
<dbReference type="Proteomes" id="UP000003653">
    <property type="component" value="Unassembled WGS sequence"/>
</dbReference>
<dbReference type="HOGENOM" id="CLU_3254375_0_0_11"/>
<evidence type="ECO:0000313" key="2">
    <source>
        <dbReference type="Proteomes" id="UP000003653"/>
    </source>
</evidence>